<evidence type="ECO:0000313" key="16">
    <source>
        <dbReference type="EMBL" id="KAG2459833.1"/>
    </source>
</evidence>
<keyword evidence="9" id="KW-0966">Cell projection</keyword>
<feature type="compositionally biased region" description="Low complexity" evidence="14">
    <location>
        <begin position="542"/>
        <end position="553"/>
    </location>
</feature>
<evidence type="ECO:0000256" key="6">
    <source>
        <dbReference type="ARBA" id="ARBA00023018"/>
    </source>
</evidence>
<dbReference type="GO" id="GO:0043197">
    <property type="term" value="C:dendritic spine"/>
    <property type="evidence" value="ECO:0007669"/>
    <property type="project" value="UniProtKB-SubCell"/>
</dbReference>
<evidence type="ECO:0000256" key="9">
    <source>
        <dbReference type="ARBA" id="ARBA00023273"/>
    </source>
</evidence>
<feature type="repeat" description="ANK" evidence="12">
    <location>
        <begin position="773"/>
        <end position="805"/>
    </location>
</feature>
<dbReference type="InterPro" id="IPR019131">
    <property type="entry name" value="Cortactin-binding_p2_N"/>
</dbReference>
<protein>
    <recommendedName>
        <fullName evidence="3">Cortactin-binding protein 2</fullName>
    </recommendedName>
</protein>
<proteinExistence type="predicted"/>
<evidence type="ECO:0000256" key="5">
    <source>
        <dbReference type="ARBA" id="ARBA00022737"/>
    </source>
</evidence>
<feature type="repeat" description="ANK" evidence="12">
    <location>
        <begin position="707"/>
        <end position="739"/>
    </location>
</feature>
<accession>A0A8X7X1T6</accession>
<feature type="compositionally biased region" description="Low complexity" evidence="14">
    <location>
        <begin position="385"/>
        <end position="396"/>
    </location>
</feature>
<evidence type="ECO:0000256" key="7">
    <source>
        <dbReference type="ARBA" id="ARBA00023043"/>
    </source>
</evidence>
<dbReference type="PROSITE" id="PS50297">
    <property type="entry name" value="ANK_REP_REGION"/>
    <property type="match status" value="4"/>
</dbReference>
<dbReference type="Pfam" id="PF12796">
    <property type="entry name" value="Ank_2"/>
    <property type="match status" value="2"/>
</dbReference>
<evidence type="ECO:0000256" key="13">
    <source>
        <dbReference type="SAM" id="Coils"/>
    </source>
</evidence>
<dbReference type="PANTHER" id="PTHR24180:SF45">
    <property type="entry name" value="POLY [ADP-RIBOSE] POLYMERASE TANKYRASE"/>
    <property type="match status" value="1"/>
</dbReference>
<name>A0A8X7X1T6_POLSE</name>
<dbReference type="SMART" id="SM00248">
    <property type="entry name" value="ANK"/>
    <property type="match status" value="6"/>
</dbReference>
<dbReference type="InterPro" id="IPR002110">
    <property type="entry name" value="Ankyrin_rpt"/>
</dbReference>
<feature type="domain" description="Cortactin-binding protein-2 N-terminal" evidence="15">
    <location>
        <begin position="36"/>
        <end position="108"/>
    </location>
</feature>
<feature type="repeat" description="ANK" evidence="12">
    <location>
        <begin position="740"/>
        <end position="768"/>
    </location>
</feature>
<feature type="coiled-coil region" evidence="13">
    <location>
        <begin position="91"/>
        <end position="248"/>
    </location>
</feature>
<feature type="region of interest" description="Disordered" evidence="14">
    <location>
        <begin position="456"/>
        <end position="557"/>
    </location>
</feature>
<evidence type="ECO:0000259" key="15">
    <source>
        <dbReference type="Pfam" id="PF09727"/>
    </source>
</evidence>
<feature type="compositionally biased region" description="Polar residues" evidence="14">
    <location>
        <begin position="410"/>
        <end position="437"/>
    </location>
</feature>
<comment type="subcellular location">
    <subcellularLocation>
        <location evidence="2">Cell projection</location>
        <location evidence="2">Dendritic spine</location>
    </subcellularLocation>
    <subcellularLocation>
        <location evidence="1">Cytoplasm</location>
        <location evidence="1">Cell cortex</location>
    </subcellularLocation>
</comment>
<evidence type="ECO:0000256" key="11">
    <source>
        <dbReference type="ARBA" id="ARBA00044767"/>
    </source>
</evidence>
<feature type="repeat" description="ANK" evidence="12">
    <location>
        <begin position="806"/>
        <end position="838"/>
    </location>
</feature>
<dbReference type="PRINTS" id="PR01415">
    <property type="entry name" value="ANKYRIN"/>
</dbReference>
<keyword evidence="5" id="KW-0677">Repeat</keyword>
<comment type="function">
    <text evidence="10">Regulates the dendritic spine distribution of CTTN/cortactin in hippocampal neurons, and thus controls dendritic spinogenesis and dendritic spine maintenance. Associates with the striatin-interacting phosphatase and kinase (STRIPAK) core complex to regulate dendritic spine distribution of the STRIPAK complex in hippocampal neurons.</text>
</comment>
<keyword evidence="17" id="KW-1185">Reference proteome</keyword>
<evidence type="ECO:0000256" key="1">
    <source>
        <dbReference type="ARBA" id="ARBA00004544"/>
    </source>
</evidence>
<dbReference type="PANTHER" id="PTHR24180">
    <property type="entry name" value="CYCLIN-DEPENDENT KINASE INHIBITOR 2C-RELATED"/>
    <property type="match status" value="1"/>
</dbReference>
<dbReference type="InterPro" id="IPR051637">
    <property type="entry name" value="Ank_repeat_dom-contain_49"/>
</dbReference>
<keyword evidence="6" id="KW-0770">Synapse</keyword>
<feature type="region of interest" description="Disordered" evidence="14">
    <location>
        <begin position="565"/>
        <end position="584"/>
    </location>
</feature>
<evidence type="ECO:0000256" key="8">
    <source>
        <dbReference type="ARBA" id="ARBA00023054"/>
    </source>
</evidence>
<evidence type="ECO:0000256" key="12">
    <source>
        <dbReference type="PROSITE-ProRule" id="PRU00023"/>
    </source>
</evidence>
<keyword evidence="7 12" id="KW-0040">ANK repeat</keyword>
<organism evidence="16 17">
    <name type="scientific">Polypterus senegalus</name>
    <name type="common">Senegal bichir</name>
    <dbReference type="NCBI Taxonomy" id="55291"/>
    <lineage>
        <taxon>Eukaryota</taxon>
        <taxon>Metazoa</taxon>
        <taxon>Chordata</taxon>
        <taxon>Craniata</taxon>
        <taxon>Vertebrata</taxon>
        <taxon>Euteleostomi</taxon>
        <taxon>Actinopterygii</taxon>
        <taxon>Polypteriformes</taxon>
        <taxon>Polypteridae</taxon>
        <taxon>Polypterus</taxon>
    </lineage>
</organism>
<feature type="non-terminal residue" evidence="16">
    <location>
        <position position="1447"/>
    </location>
</feature>
<dbReference type="Proteomes" id="UP000886611">
    <property type="component" value="Unassembled WGS sequence"/>
</dbReference>
<evidence type="ECO:0000256" key="10">
    <source>
        <dbReference type="ARBA" id="ARBA00044742"/>
    </source>
</evidence>
<feature type="compositionally biased region" description="Polar residues" evidence="14">
    <location>
        <begin position="333"/>
        <end position="346"/>
    </location>
</feature>
<dbReference type="Pfam" id="PF09727">
    <property type="entry name" value="CortBP2"/>
    <property type="match status" value="1"/>
</dbReference>
<evidence type="ECO:0000256" key="4">
    <source>
        <dbReference type="ARBA" id="ARBA00022481"/>
    </source>
</evidence>
<feature type="non-terminal residue" evidence="16">
    <location>
        <position position="1"/>
    </location>
</feature>
<keyword evidence="4" id="KW-0488">Methylation</keyword>
<feature type="region of interest" description="Disordered" evidence="14">
    <location>
        <begin position="326"/>
        <end position="437"/>
    </location>
</feature>
<dbReference type="EMBL" id="JAATIS010005064">
    <property type="protein sequence ID" value="KAG2459833.1"/>
    <property type="molecule type" value="Genomic_DNA"/>
</dbReference>
<dbReference type="PROSITE" id="PS50088">
    <property type="entry name" value="ANK_REPEAT"/>
    <property type="match status" value="4"/>
</dbReference>
<reference evidence="16 17" key="1">
    <citation type="journal article" date="2021" name="Cell">
        <title>Tracing the genetic footprints of vertebrate landing in non-teleost ray-finned fishes.</title>
        <authorList>
            <person name="Bi X."/>
            <person name="Wang K."/>
            <person name="Yang L."/>
            <person name="Pan H."/>
            <person name="Jiang H."/>
            <person name="Wei Q."/>
            <person name="Fang M."/>
            <person name="Yu H."/>
            <person name="Zhu C."/>
            <person name="Cai Y."/>
            <person name="He Y."/>
            <person name="Gan X."/>
            <person name="Zeng H."/>
            <person name="Yu D."/>
            <person name="Zhu Y."/>
            <person name="Jiang H."/>
            <person name="Qiu Q."/>
            <person name="Yang H."/>
            <person name="Zhang Y.E."/>
            <person name="Wang W."/>
            <person name="Zhu M."/>
            <person name="He S."/>
            <person name="Zhang G."/>
        </authorList>
    </citation>
    <scope>NUCLEOTIDE SEQUENCE [LARGE SCALE GENOMIC DNA]</scope>
    <source>
        <strain evidence="16">Bchr_013</strain>
    </source>
</reference>
<sequence>MASSLGNMTIMDTCKAYMELESDKAALSGSMGSTRKEVFIQERYGRFNLTDPFLALQRDFEASTGEKDRRPICTSPLAILEAVMSHCKRMQERMSAQLAAAESKQKKLEEEKSQLLSLEQEHKKLSAQLKDEQEKNKQIVMMLVKECKHLATKIVEESQKFDELSAKLEEETKKANQLEEELAAEKKKGQQMEAQMEKQLSDFDTEREQLRARLGREETRVADLKVESENLLKEMEQLRSENDSKQDLPDSQTSKTRTFTSISIGTDVINLRSTSCQTDMSLSTEQSIDGLKKSPLTIPVKPSSMNYSNTGHLKGAVTGNIAATRPTDKAAPYSSSGSLSAQTENGPSGGGPEIHSGTTQSPSNPVYPSPSSSGISSPNFPPAPSVHSLHSSASLHQGVSTRVQAARFRFQSSPTEHDQNGITTQSPPSRDLSPTNRDNFAAKQQARHTVTQVLSRFTSPQTANTLRPCLPHSASEGGPFPGRLGHQQIGLKSPNVARIDRGNPPPIPPKKPGLSQTPSPPHPPIKMVSDGSRSSSTGLAVPSKSITPPSSSPQGNRLLNEETLHKSTSPQLPPKPAIDIPGAGGSCPVPALTASQVGAWPTSSPRLHQSACSECPFVAPTSTSTIACSSSINSVSPSSCSPCDKDSPLVTASGWCTPLASPLTCGGPVPLAGRPTLLHQAATQGNVTLLSMLLNEDRNYISHLDEDGNSALYSAAKYGHTDCVKLLLTTGACVNISNKNGFTPLHIAAANGHFRCTDLLLRYEANVNFPAIGGETPLYQACASGNDECIQVLLATGADRTATTANGSTPLHAAVNSGHISSMKLLMYYDVHSDMTIDNETENVTAFDYVNSSKIKTPSFEGSQLVFADLINHSDNQGWTAAHIAASKGFKDCLEVLCSHSDLDVEKRDNCNRTVHDVATDDCKHLLENLYAFKVILQISQNPSQQICSDDVVDDRDGTAVGVLTVRKHTGWDDIAKSLCQTVTNHFHLLTNTWKENGAFLNASAEIPLGLDANSILKVQIGDTSWYLGQSFTTSPWNVLRTGCSQEMSVKLKGLADVSLDELTYASLIPLQMLQNYVRLVEQYRNVIFHGPEGSCQLYLAQQISQFIKHKQEAAGISCELVTIKVDANLSKKQLIETFTNCVKESTGCKNVIVVLENLEQADSLSELLGDLAEALENRGPGSSVLLHNAQDPSGTYFFQEGSFLIGTLAKPRLHGPELLVQQHFRWVQLRWDGEPIRSLLQKYLKRKLINKLKGQIPLLPDLVCKAVEWICSVWHQLNSCLSCLGTPEALIGPEMFFSCPVVLGHHQFIVKSLDFDLTRVSRLDQSFSVCSDDENDLMQELQSMCSSKSEPDITKIVHFKNDLIMPSGSSQQFSVHVDNDLTANPLQLKETDVSISKLLTMTKEDLGEMGITDPEQQNAALALVEKINFEQIEPSKFLDLQNTDQR</sequence>
<comment type="caution">
    <text evidence="16">The sequence shown here is derived from an EMBL/GenBank/DDBJ whole genome shotgun (WGS) entry which is preliminary data.</text>
</comment>
<dbReference type="Pfam" id="PF00023">
    <property type="entry name" value="Ank"/>
    <property type="match status" value="1"/>
</dbReference>
<comment type="subunit">
    <text evidence="11">Interacts with CTTN/cortactin SH3 domain. Interacts with STRN, STRN4/zinedin and MOB4/phocein; this interactions mediate the association with the STRIPAK core complex and may regulate dendritic spine distribution of the STRIPAK complex in hippocampal neurons. Activation of glutamate receptors weakens the interaction with STRN and STRN4.</text>
</comment>
<dbReference type="GO" id="GO:0005938">
    <property type="term" value="C:cell cortex"/>
    <property type="evidence" value="ECO:0007669"/>
    <property type="project" value="UniProtKB-SubCell"/>
</dbReference>
<dbReference type="Gene3D" id="1.25.40.20">
    <property type="entry name" value="Ankyrin repeat-containing domain"/>
    <property type="match status" value="3"/>
</dbReference>
<feature type="compositionally biased region" description="Polar residues" evidence="14">
    <location>
        <begin position="456"/>
        <end position="465"/>
    </location>
</feature>
<evidence type="ECO:0000313" key="17">
    <source>
        <dbReference type="Proteomes" id="UP000886611"/>
    </source>
</evidence>
<evidence type="ECO:0000256" key="3">
    <source>
        <dbReference type="ARBA" id="ARBA00017042"/>
    </source>
</evidence>
<evidence type="ECO:0000256" key="14">
    <source>
        <dbReference type="SAM" id="MobiDB-lite"/>
    </source>
</evidence>
<feature type="compositionally biased region" description="Low complexity" evidence="14">
    <location>
        <begin position="361"/>
        <end position="378"/>
    </location>
</feature>
<keyword evidence="8 13" id="KW-0175">Coiled coil</keyword>
<dbReference type="SUPFAM" id="SSF48403">
    <property type="entry name" value="Ankyrin repeat"/>
    <property type="match status" value="1"/>
</dbReference>
<evidence type="ECO:0000256" key="2">
    <source>
        <dbReference type="ARBA" id="ARBA00004552"/>
    </source>
</evidence>
<gene>
    <name evidence="16" type="primary">Cttnbp2</name>
    <name evidence="16" type="ORF">GTO96_0021529</name>
</gene>
<dbReference type="InterPro" id="IPR036770">
    <property type="entry name" value="Ankyrin_rpt-contain_sf"/>
</dbReference>